<dbReference type="EMBL" id="GBRH01224445">
    <property type="protein sequence ID" value="JAD73450.1"/>
    <property type="molecule type" value="Transcribed_RNA"/>
</dbReference>
<evidence type="ECO:0000313" key="1">
    <source>
        <dbReference type="EMBL" id="JAD73450.1"/>
    </source>
</evidence>
<reference evidence="1" key="1">
    <citation type="submission" date="2014-09" db="EMBL/GenBank/DDBJ databases">
        <authorList>
            <person name="Magalhaes I.L.F."/>
            <person name="Oliveira U."/>
            <person name="Santos F.R."/>
            <person name="Vidigal T.H.D.A."/>
            <person name="Brescovit A.D."/>
            <person name="Santos A.J."/>
        </authorList>
    </citation>
    <scope>NUCLEOTIDE SEQUENCE</scope>
    <source>
        <tissue evidence="1">Shoot tissue taken approximately 20 cm above the soil surface</tissue>
    </source>
</reference>
<reference evidence="1" key="2">
    <citation type="journal article" date="2015" name="Data Brief">
        <title>Shoot transcriptome of the giant reed, Arundo donax.</title>
        <authorList>
            <person name="Barrero R.A."/>
            <person name="Guerrero F.D."/>
            <person name="Moolhuijzen P."/>
            <person name="Goolsby J.A."/>
            <person name="Tidwell J."/>
            <person name="Bellgard S.E."/>
            <person name="Bellgard M.I."/>
        </authorList>
    </citation>
    <scope>NUCLEOTIDE SEQUENCE</scope>
    <source>
        <tissue evidence="1">Shoot tissue taken approximately 20 cm above the soil surface</tissue>
    </source>
</reference>
<dbReference type="AlphaFoldDB" id="A0A0A9CJ73"/>
<sequence>MQTYFDVFIPIVHSTSLTYIELL</sequence>
<name>A0A0A9CJ73_ARUDO</name>
<organism evidence="1">
    <name type="scientific">Arundo donax</name>
    <name type="common">Giant reed</name>
    <name type="synonym">Donax arundinaceus</name>
    <dbReference type="NCBI Taxonomy" id="35708"/>
    <lineage>
        <taxon>Eukaryota</taxon>
        <taxon>Viridiplantae</taxon>
        <taxon>Streptophyta</taxon>
        <taxon>Embryophyta</taxon>
        <taxon>Tracheophyta</taxon>
        <taxon>Spermatophyta</taxon>
        <taxon>Magnoliopsida</taxon>
        <taxon>Liliopsida</taxon>
        <taxon>Poales</taxon>
        <taxon>Poaceae</taxon>
        <taxon>PACMAD clade</taxon>
        <taxon>Arundinoideae</taxon>
        <taxon>Arundineae</taxon>
        <taxon>Arundo</taxon>
    </lineage>
</organism>
<proteinExistence type="predicted"/>
<accession>A0A0A9CJ73</accession>
<protein>
    <submittedName>
        <fullName evidence="1">Uncharacterized protein</fullName>
    </submittedName>
</protein>